<feature type="repeat" description="PPR" evidence="2">
    <location>
        <begin position="510"/>
        <end position="544"/>
    </location>
</feature>
<feature type="region of interest" description="Disordered" evidence="3">
    <location>
        <begin position="21"/>
        <end position="75"/>
    </location>
</feature>
<evidence type="ECO:0000256" key="1">
    <source>
        <dbReference type="ARBA" id="ARBA00022737"/>
    </source>
</evidence>
<sequence length="952" mass="105940">MSHIPVKGEIVIAKCHNATSLFSPGSPHGHANREDEHEEGPRHYLRVGSQRSQNDRRNSNSPSPHEATRPRHVPPPILEIVRRMTPAQDNGPSAGSAGDDRVNANLTISASTVTTRSSQRPCQLTTNPPLDIQEMSSLAFRRFAVVARNPTARCLASSNESIRLASTSRTSPKSFADVAGSFNKAGKTYVDPETKSLHSQIHFILSRRDKLTDFNIQRARAFLSIVSKWGNEQGATLCERLLNRIYRDGLSSGAHLQAEIYNIVMDAWNKSSISGDRIVSRVESLLSQMEERSADGSNMPRPDRVSYNTMIYAYSKSGEDSLLKVEEALRKIHVIDGRDSTDLYDNLQRDTCIAVMNYFSTRGEHSSAQHAEDLLLRLSRPQVDRDVKIDDVAFNLVLKAWSNSGCGIYGARRAEKLLRMMISYRLATPVSFSTVIHAYSRVERKDSVAAVDRVLSLLDELEGSHFHESDGIVSSYNAAANAIAKCEIEDAADKILDLIKRTRNLEVEPESNMYTSCIEAYANRGMFDEARKLLDNMKTNGVRPQAVAFNSILDALAKSHARHRFDKIEQWFEFMLSMDTKPDTATYSIIISAFSRSDEQKASDYLRHMLKSFRDGNTHATPNSFVFNCVINTLARSDQEWSAEAIYRTFNAMENQRRQGNDLVLPDTITMNQVISKLAKSPTKSNAKKVMTLLHKMESGPPETAPDAITYTAVLQLQQRVNSSRAAVIAARCIRQMMDGTCRMDKVMLKAVLFSLSRSGKAEDATIARDAWEFLEYNDAALLDSELANLVLMAMRNSMNDGEQLSAADAALSFLQERVKRFNEGAANTVLPTLVGFSLAIECLCKSGRVNDALKLVQIMELLDKRGLPVKPDKGIYRSLAHGRTVEKERTLETGEVDRPHEKLASSIGDNKTRLAKRIIAAEGATPMKSKWPRYLAKKSTAKKAGNLPAAT</sequence>
<dbReference type="InterPro" id="IPR002885">
    <property type="entry name" value="PPR_rpt"/>
</dbReference>
<protein>
    <recommendedName>
        <fullName evidence="6">Pentacotripeptide-repeat region of PRORP domain-containing protein</fullName>
    </recommendedName>
</protein>
<gene>
    <name evidence="4" type="ORF">THAOC_33659</name>
</gene>
<evidence type="ECO:0000313" key="4">
    <source>
        <dbReference type="EMBL" id="EJK47605.1"/>
    </source>
</evidence>
<keyword evidence="1" id="KW-0677">Repeat</keyword>
<dbReference type="PROSITE" id="PS51375">
    <property type="entry name" value="PPR"/>
    <property type="match status" value="1"/>
</dbReference>
<keyword evidence="5" id="KW-1185">Reference proteome</keyword>
<proteinExistence type="predicted"/>
<dbReference type="Gene3D" id="1.25.40.10">
    <property type="entry name" value="Tetratricopeptide repeat domain"/>
    <property type="match status" value="3"/>
</dbReference>
<dbReference type="PANTHER" id="PTHR47942">
    <property type="entry name" value="TETRATRICOPEPTIDE REPEAT (TPR)-LIKE SUPERFAMILY PROTEIN-RELATED"/>
    <property type="match status" value="1"/>
</dbReference>
<dbReference type="InterPro" id="IPR051222">
    <property type="entry name" value="PPR/CCM1_RNA-binding"/>
</dbReference>
<evidence type="ECO:0000313" key="5">
    <source>
        <dbReference type="Proteomes" id="UP000266841"/>
    </source>
</evidence>
<dbReference type="Proteomes" id="UP000266841">
    <property type="component" value="Unassembled WGS sequence"/>
</dbReference>
<dbReference type="PANTHER" id="PTHR47942:SF63">
    <property type="entry name" value="PENTATRICOPEPTIDE REPEAT-CONTAINING PROTEIN"/>
    <property type="match status" value="1"/>
</dbReference>
<dbReference type="InterPro" id="IPR011990">
    <property type="entry name" value="TPR-like_helical_dom_sf"/>
</dbReference>
<evidence type="ECO:0000256" key="2">
    <source>
        <dbReference type="PROSITE-ProRule" id="PRU00708"/>
    </source>
</evidence>
<comment type="caution">
    <text evidence="4">The sequence shown here is derived from an EMBL/GenBank/DDBJ whole genome shotgun (WGS) entry which is preliminary data.</text>
</comment>
<dbReference type="OrthoDB" id="5588846at2759"/>
<evidence type="ECO:0000256" key="3">
    <source>
        <dbReference type="SAM" id="MobiDB-lite"/>
    </source>
</evidence>
<reference evidence="4 5" key="1">
    <citation type="journal article" date="2012" name="Genome Biol.">
        <title>Genome and low-iron response of an oceanic diatom adapted to chronic iron limitation.</title>
        <authorList>
            <person name="Lommer M."/>
            <person name="Specht M."/>
            <person name="Roy A.S."/>
            <person name="Kraemer L."/>
            <person name="Andreson R."/>
            <person name="Gutowska M.A."/>
            <person name="Wolf J."/>
            <person name="Bergner S.V."/>
            <person name="Schilhabel M.B."/>
            <person name="Klostermeier U.C."/>
            <person name="Beiko R.G."/>
            <person name="Rosenstiel P."/>
            <person name="Hippler M."/>
            <person name="Laroche J."/>
        </authorList>
    </citation>
    <scope>NUCLEOTIDE SEQUENCE [LARGE SCALE GENOMIC DNA]</scope>
    <source>
        <strain evidence="4 5">CCMP1005</strain>
    </source>
</reference>
<organism evidence="4 5">
    <name type="scientific">Thalassiosira oceanica</name>
    <name type="common">Marine diatom</name>
    <dbReference type="NCBI Taxonomy" id="159749"/>
    <lineage>
        <taxon>Eukaryota</taxon>
        <taxon>Sar</taxon>
        <taxon>Stramenopiles</taxon>
        <taxon>Ochrophyta</taxon>
        <taxon>Bacillariophyta</taxon>
        <taxon>Coscinodiscophyceae</taxon>
        <taxon>Thalassiosirophycidae</taxon>
        <taxon>Thalassiosirales</taxon>
        <taxon>Thalassiosiraceae</taxon>
        <taxon>Thalassiosira</taxon>
    </lineage>
</organism>
<accession>K0R4Q2</accession>
<dbReference type="Pfam" id="PF01535">
    <property type="entry name" value="PPR"/>
    <property type="match status" value="2"/>
</dbReference>
<feature type="compositionally biased region" description="Basic and acidic residues" evidence="3">
    <location>
        <begin position="31"/>
        <end position="42"/>
    </location>
</feature>
<dbReference type="AlphaFoldDB" id="K0R4Q2"/>
<dbReference type="EMBL" id="AGNL01046792">
    <property type="protein sequence ID" value="EJK47605.1"/>
    <property type="molecule type" value="Genomic_DNA"/>
</dbReference>
<name>K0R4Q2_THAOC</name>
<evidence type="ECO:0008006" key="6">
    <source>
        <dbReference type="Google" id="ProtNLM"/>
    </source>
</evidence>
<dbReference type="Pfam" id="PF13041">
    <property type="entry name" value="PPR_2"/>
    <property type="match status" value="1"/>
</dbReference>
<dbReference type="OMA" id="AINACAW"/>
<dbReference type="eggNOG" id="KOG4197">
    <property type="taxonomic scope" value="Eukaryota"/>
</dbReference>
<dbReference type="NCBIfam" id="TIGR00756">
    <property type="entry name" value="PPR"/>
    <property type="match status" value="1"/>
</dbReference>